<proteinExistence type="predicted"/>
<dbReference type="PATRIC" id="fig|1122219.3.peg.2269"/>
<dbReference type="FunCoup" id="A0A0J6WQU1">
    <property type="interactions" value="57"/>
</dbReference>
<keyword evidence="3" id="KW-0472">Membrane</keyword>
<keyword evidence="2" id="KW-0732">Signal</keyword>
<keyword evidence="3" id="KW-0812">Transmembrane</keyword>
<keyword evidence="6" id="KW-1185">Reference proteome</keyword>
<dbReference type="PROSITE" id="PS51677">
    <property type="entry name" value="NODB"/>
    <property type="match status" value="1"/>
</dbReference>
<evidence type="ECO:0000313" key="6">
    <source>
        <dbReference type="Proteomes" id="UP000036503"/>
    </source>
</evidence>
<dbReference type="InterPro" id="IPR002509">
    <property type="entry name" value="NODB_dom"/>
</dbReference>
<gene>
    <name evidence="5" type="ORF">AB840_11595</name>
</gene>
<dbReference type="EMBL" id="LEKT01000045">
    <property type="protein sequence ID" value="KMO85810.1"/>
    <property type="molecule type" value="Genomic_DNA"/>
</dbReference>
<comment type="subcellular location">
    <subcellularLocation>
        <location evidence="1">Secreted</location>
    </subcellularLocation>
</comment>
<dbReference type="InParanoid" id="A0A0J6WQU1"/>
<dbReference type="GO" id="GO:0005576">
    <property type="term" value="C:extracellular region"/>
    <property type="evidence" value="ECO:0007669"/>
    <property type="project" value="UniProtKB-SubCell"/>
</dbReference>
<protein>
    <recommendedName>
        <fullName evidence="4">NodB homology domain-containing protein</fullName>
    </recommendedName>
</protein>
<dbReference type="Proteomes" id="UP000036503">
    <property type="component" value="Unassembled WGS sequence"/>
</dbReference>
<organism evidence="5 6">
    <name type="scientific">Megasphaera cerevisiae DSM 20462</name>
    <dbReference type="NCBI Taxonomy" id="1122219"/>
    <lineage>
        <taxon>Bacteria</taxon>
        <taxon>Bacillati</taxon>
        <taxon>Bacillota</taxon>
        <taxon>Negativicutes</taxon>
        <taxon>Veillonellales</taxon>
        <taxon>Veillonellaceae</taxon>
        <taxon>Megasphaera</taxon>
    </lineage>
</organism>
<evidence type="ECO:0000256" key="3">
    <source>
        <dbReference type="SAM" id="Phobius"/>
    </source>
</evidence>
<dbReference type="Gene3D" id="3.20.20.370">
    <property type="entry name" value="Glycoside hydrolase/deacetylase"/>
    <property type="match status" value="1"/>
</dbReference>
<keyword evidence="3" id="KW-1133">Transmembrane helix</keyword>
<dbReference type="CDD" id="cd10918">
    <property type="entry name" value="CE4_NodB_like_5s_6s"/>
    <property type="match status" value="1"/>
</dbReference>
<sequence length="284" mass="32096">MKRWLFFVLKGLAGILACAAFMFLYWYGGSEQYRLTGVPVLNYHQVNDQYHTSLTMTTPDFDTQMKYLHDNGYHTITPAQLKAYLTEDAPLPDKPVMLTFDDGYIDNYVHAWPILKKYDMTATIFIITGLVDKPRYLSWDNIQKMSAAGISFGDHTVSHKPLSSLNTQQIQYEITASKTQLENHLGKTVDFIAYPEGSYDDRVESAVKAAGYTGGFTVNAGRVFHGDDVGALNRVAVFESGQSTFRHFYIRLMLSTLCGYLWKLHAFVAGTLHLQRYASAIPEP</sequence>
<evidence type="ECO:0000256" key="2">
    <source>
        <dbReference type="ARBA" id="ARBA00022729"/>
    </source>
</evidence>
<dbReference type="GO" id="GO:0005975">
    <property type="term" value="P:carbohydrate metabolic process"/>
    <property type="evidence" value="ECO:0007669"/>
    <property type="project" value="InterPro"/>
</dbReference>
<evidence type="ECO:0000256" key="1">
    <source>
        <dbReference type="ARBA" id="ARBA00004613"/>
    </source>
</evidence>
<dbReference type="InterPro" id="IPR051398">
    <property type="entry name" value="Polysacch_Deacetylase"/>
</dbReference>
<dbReference type="SUPFAM" id="SSF88713">
    <property type="entry name" value="Glycoside hydrolase/deacetylase"/>
    <property type="match status" value="1"/>
</dbReference>
<dbReference type="PANTHER" id="PTHR34216">
    <property type="match status" value="1"/>
</dbReference>
<comment type="caution">
    <text evidence="5">The sequence shown here is derived from an EMBL/GenBank/DDBJ whole genome shotgun (WGS) entry which is preliminary data.</text>
</comment>
<reference evidence="5 6" key="1">
    <citation type="submission" date="2015-06" db="EMBL/GenBank/DDBJ databases">
        <title>Draft genome sequence of beer spoilage bacterium Megasphaera cerevisiae type strain 20462.</title>
        <authorList>
            <person name="Kutumbaka K."/>
            <person name="Pasmowitz J."/>
            <person name="Mategko J."/>
            <person name="Reyes D."/>
            <person name="Friedrich A."/>
            <person name="Han S."/>
            <person name="Martens-Habbena W."/>
            <person name="Neal-McKinney J."/>
            <person name="Janagama H.K."/>
            <person name="Nadala C."/>
            <person name="Samadpour M."/>
        </authorList>
    </citation>
    <scope>NUCLEOTIDE SEQUENCE [LARGE SCALE GENOMIC DNA]</scope>
    <source>
        <strain evidence="5 6">DSM 20462</strain>
    </source>
</reference>
<evidence type="ECO:0000259" key="4">
    <source>
        <dbReference type="PROSITE" id="PS51677"/>
    </source>
</evidence>
<dbReference type="InterPro" id="IPR011330">
    <property type="entry name" value="Glyco_hydro/deAcase_b/a-brl"/>
</dbReference>
<dbReference type="GO" id="GO:0016810">
    <property type="term" value="F:hydrolase activity, acting on carbon-nitrogen (but not peptide) bonds"/>
    <property type="evidence" value="ECO:0007669"/>
    <property type="project" value="InterPro"/>
</dbReference>
<dbReference type="PANTHER" id="PTHR34216:SF3">
    <property type="entry name" value="POLY-BETA-1,6-N-ACETYL-D-GLUCOSAMINE N-DEACETYLASE"/>
    <property type="match status" value="1"/>
</dbReference>
<dbReference type="Pfam" id="PF01522">
    <property type="entry name" value="Polysacc_deac_1"/>
    <property type="match status" value="1"/>
</dbReference>
<feature type="transmembrane region" description="Helical" evidence="3">
    <location>
        <begin position="7"/>
        <end position="27"/>
    </location>
</feature>
<dbReference type="AlphaFoldDB" id="A0A0J6WQU1"/>
<name>A0A0J6WQU1_9FIRM</name>
<dbReference type="OrthoDB" id="9778320at2"/>
<evidence type="ECO:0000313" key="5">
    <source>
        <dbReference type="EMBL" id="KMO85810.1"/>
    </source>
</evidence>
<accession>A0A0J6WQU1</accession>
<feature type="domain" description="NodB homology" evidence="4">
    <location>
        <begin position="94"/>
        <end position="284"/>
    </location>
</feature>
<dbReference type="RefSeq" id="WP_048515006.1">
    <property type="nucleotide sequence ID" value="NZ_FUXD01000011.1"/>
</dbReference>
<dbReference type="STRING" id="39029.BSR42_10045"/>